<evidence type="ECO:0000313" key="1">
    <source>
        <dbReference type="EMBL" id="JAH98624.1"/>
    </source>
</evidence>
<reference evidence="1" key="2">
    <citation type="journal article" date="2015" name="Fish Shellfish Immunol.">
        <title>Early steps in the European eel (Anguilla anguilla)-Vibrio vulnificus interaction in the gills: Role of the RtxA13 toxin.</title>
        <authorList>
            <person name="Callol A."/>
            <person name="Pajuelo D."/>
            <person name="Ebbesson L."/>
            <person name="Teles M."/>
            <person name="MacKenzie S."/>
            <person name="Amaro C."/>
        </authorList>
    </citation>
    <scope>NUCLEOTIDE SEQUENCE</scope>
</reference>
<reference evidence="1" key="1">
    <citation type="submission" date="2014-11" db="EMBL/GenBank/DDBJ databases">
        <authorList>
            <person name="Amaro Gonzalez C."/>
        </authorList>
    </citation>
    <scope>NUCLEOTIDE SEQUENCE</scope>
</reference>
<sequence length="28" mass="3220">MACMKQTFFKSLTKTGLHKSNSLNERDC</sequence>
<dbReference type="AlphaFoldDB" id="A0A0E9X7M7"/>
<protein>
    <submittedName>
        <fullName evidence="1">Uncharacterized protein</fullName>
    </submittedName>
</protein>
<dbReference type="EMBL" id="GBXM01009953">
    <property type="protein sequence ID" value="JAH98624.1"/>
    <property type="molecule type" value="Transcribed_RNA"/>
</dbReference>
<proteinExistence type="predicted"/>
<organism evidence="1">
    <name type="scientific">Anguilla anguilla</name>
    <name type="common">European freshwater eel</name>
    <name type="synonym">Muraena anguilla</name>
    <dbReference type="NCBI Taxonomy" id="7936"/>
    <lineage>
        <taxon>Eukaryota</taxon>
        <taxon>Metazoa</taxon>
        <taxon>Chordata</taxon>
        <taxon>Craniata</taxon>
        <taxon>Vertebrata</taxon>
        <taxon>Euteleostomi</taxon>
        <taxon>Actinopterygii</taxon>
        <taxon>Neopterygii</taxon>
        <taxon>Teleostei</taxon>
        <taxon>Anguilliformes</taxon>
        <taxon>Anguillidae</taxon>
        <taxon>Anguilla</taxon>
    </lineage>
</organism>
<accession>A0A0E9X7M7</accession>
<name>A0A0E9X7M7_ANGAN</name>